<dbReference type="AlphaFoldDB" id="A0A0N8KQ90"/>
<sequence length="66" mass="7580">MSDKNQTSSKHQKLSGEKKKKKSGWISRSSGSGKKEQKDTTIVYTRRPNETYEEYLASLETPEEEV</sequence>
<protein>
    <submittedName>
        <fullName evidence="2">Uncharacterized protein</fullName>
    </submittedName>
</protein>
<organism evidence="2 3">
    <name type="scientific">Candidatus Methanoperedens nitratireducens</name>
    <dbReference type="NCBI Taxonomy" id="1392998"/>
    <lineage>
        <taxon>Archaea</taxon>
        <taxon>Methanobacteriati</taxon>
        <taxon>Methanobacteriota</taxon>
        <taxon>Stenosarchaea group</taxon>
        <taxon>Methanomicrobia</taxon>
        <taxon>Methanosarcinales</taxon>
        <taxon>ANME-2 cluster</taxon>
        <taxon>Candidatus Methanoperedentaceae</taxon>
        <taxon>Candidatus Methanoperedens</taxon>
    </lineage>
</organism>
<evidence type="ECO:0000256" key="1">
    <source>
        <dbReference type="SAM" id="MobiDB-lite"/>
    </source>
</evidence>
<feature type="compositionally biased region" description="Basic residues" evidence="1">
    <location>
        <begin position="10"/>
        <end position="23"/>
    </location>
</feature>
<dbReference type="EMBL" id="LKCM01000350">
    <property type="protein sequence ID" value="KPQ41474.1"/>
    <property type="molecule type" value="Genomic_DNA"/>
</dbReference>
<evidence type="ECO:0000313" key="3">
    <source>
        <dbReference type="Proteomes" id="UP000050360"/>
    </source>
</evidence>
<dbReference type="Proteomes" id="UP000050360">
    <property type="component" value="Unassembled WGS sequence"/>
</dbReference>
<proteinExistence type="predicted"/>
<name>A0A0N8KQ90_9EURY</name>
<evidence type="ECO:0000313" key="2">
    <source>
        <dbReference type="EMBL" id="KPQ41474.1"/>
    </source>
</evidence>
<gene>
    <name evidence="2" type="ORF">MPEBLZ_03969</name>
</gene>
<comment type="caution">
    <text evidence="2">The sequence shown here is derived from an EMBL/GenBank/DDBJ whole genome shotgun (WGS) entry which is preliminary data.</text>
</comment>
<accession>A0A0N8KQ90</accession>
<reference evidence="2 3" key="1">
    <citation type="submission" date="2015-09" db="EMBL/GenBank/DDBJ databases">
        <title>A metagenomics-based metabolic model of nitrate-dependent anaerobic oxidation of methane by Methanoperedens-like archaea.</title>
        <authorList>
            <person name="Arshad A."/>
            <person name="Speth D.R."/>
            <person name="De Graaf R.M."/>
            <person name="Op Den Camp H.J."/>
            <person name="Jetten M.S."/>
            <person name="Welte C.U."/>
        </authorList>
    </citation>
    <scope>NUCLEOTIDE SEQUENCE [LARGE SCALE GENOMIC DNA]</scope>
</reference>
<feature type="region of interest" description="Disordered" evidence="1">
    <location>
        <begin position="1"/>
        <end position="46"/>
    </location>
</feature>